<sequence>MEFEWDERKAVVNLKKHGVSFHEAGTVFGDTMAITFHDPDHSETEQRFLTFGLSRFGRLLVVTHTDRGGRTRIISARVMTNRERIIYEEG</sequence>
<evidence type="ECO:0000313" key="2">
    <source>
        <dbReference type="Proteomes" id="UP000178379"/>
    </source>
</evidence>
<organism evidence="1 2">
    <name type="scientific">Candidatus Muproteobacteria bacterium RBG_16_62_13</name>
    <dbReference type="NCBI Taxonomy" id="1817756"/>
    <lineage>
        <taxon>Bacteria</taxon>
        <taxon>Pseudomonadati</taxon>
        <taxon>Pseudomonadota</taxon>
        <taxon>Candidatus Muproteobacteria</taxon>
    </lineage>
</organism>
<protein>
    <recommendedName>
        <fullName evidence="3">BrnT family toxin</fullName>
    </recommendedName>
</protein>
<name>A0A1F6SXK8_9PROT</name>
<dbReference type="InterPro" id="IPR007460">
    <property type="entry name" value="BrnT_toxin"/>
</dbReference>
<accession>A0A1F6SXK8</accession>
<evidence type="ECO:0000313" key="1">
    <source>
        <dbReference type="EMBL" id="OGI37681.1"/>
    </source>
</evidence>
<dbReference type="EMBL" id="MFSQ01000142">
    <property type="protein sequence ID" value="OGI37681.1"/>
    <property type="molecule type" value="Genomic_DNA"/>
</dbReference>
<reference evidence="1 2" key="1">
    <citation type="journal article" date="2016" name="Nat. Commun.">
        <title>Thousands of microbial genomes shed light on interconnected biogeochemical processes in an aquifer system.</title>
        <authorList>
            <person name="Anantharaman K."/>
            <person name="Brown C.T."/>
            <person name="Hug L.A."/>
            <person name="Sharon I."/>
            <person name="Castelle C.J."/>
            <person name="Probst A.J."/>
            <person name="Thomas B.C."/>
            <person name="Singh A."/>
            <person name="Wilkins M.J."/>
            <person name="Karaoz U."/>
            <person name="Brodie E.L."/>
            <person name="Williams K.H."/>
            <person name="Hubbard S.S."/>
            <person name="Banfield J.F."/>
        </authorList>
    </citation>
    <scope>NUCLEOTIDE SEQUENCE [LARGE SCALE GENOMIC DNA]</scope>
</reference>
<comment type="caution">
    <text evidence="1">The sequence shown here is derived from an EMBL/GenBank/DDBJ whole genome shotgun (WGS) entry which is preliminary data.</text>
</comment>
<proteinExistence type="predicted"/>
<gene>
    <name evidence="1" type="ORF">A2140_06410</name>
</gene>
<evidence type="ECO:0008006" key="3">
    <source>
        <dbReference type="Google" id="ProtNLM"/>
    </source>
</evidence>
<dbReference type="Gene3D" id="3.10.450.530">
    <property type="entry name" value="Ribonuclease toxin, BrnT, of type II toxin-antitoxin system"/>
    <property type="match status" value="1"/>
</dbReference>
<dbReference type="Proteomes" id="UP000178379">
    <property type="component" value="Unassembled WGS sequence"/>
</dbReference>
<dbReference type="AlphaFoldDB" id="A0A1F6SXK8"/>
<dbReference type="Pfam" id="PF04365">
    <property type="entry name" value="BrnT_toxin"/>
    <property type="match status" value="1"/>
</dbReference>
<dbReference type="InterPro" id="IPR038573">
    <property type="entry name" value="BrnT_sf"/>
</dbReference>
<dbReference type="STRING" id="1817756.A2140_06410"/>